<dbReference type="NCBIfam" id="NF011494">
    <property type="entry name" value="PRK14902.1"/>
    <property type="match status" value="1"/>
</dbReference>
<proteinExistence type="inferred from homology"/>
<dbReference type="Pfam" id="PF22458">
    <property type="entry name" value="RsmF-B_ferredox"/>
    <property type="match status" value="1"/>
</dbReference>
<feature type="active site" description="Nucleophile" evidence="13">
    <location>
        <position position="386"/>
    </location>
</feature>
<dbReference type="GO" id="GO:0005737">
    <property type="term" value="C:cytoplasm"/>
    <property type="evidence" value="ECO:0007669"/>
    <property type="project" value="UniProtKB-SubCell"/>
</dbReference>
<evidence type="ECO:0000256" key="8">
    <source>
        <dbReference type="ARBA" id="ARBA00022691"/>
    </source>
</evidence>
<keyword evidence="6 13" id="KW-0489">Methyltransferase</keyword>
<keyword evidence="5" id="KW-0698">rRNA processing</keyword>
<comment type="catalytic activity">
    <reaction evidence="12">
        <text>cytidine(967) in 16S rRNA + S-adenosyl-L-methionine = 5-methylcytidine(967) in 16S rRNA + S-adenosyl-L-homocysteine + H(+)</text>
        <dbReference type="Rhea" id="RHEA:42748"/>
        <dbReference type="Rhea" id="RHEA-COMP:10219"/>
        <dbReference type="Rhea" id="RHEA-COMP:10220"/>
        <dbReference type="ChEBI" id="CHEBI:15378"/>
        <dbReference type="ChEBI" id="CHEBI:57856"/>
        <dbReference type="ChEBI" id="CHEBI:59789"/>
        <dbReference type="ChEBI" id="CHEBI:74483"/>
        <dbReference type="ChEBI" id="CHEBI:82748"/>
        <dbReference type="EC" id="2.1.1.176"/>
    </reaction>
</comment>
<dbReference type="InterPro" id="IPR001678">
    <property type="entry name" value="MeTrfase_RsmB-F_NOP2_dom"/>
</dbReference>
<evidence type="ECO:0000313" key="15">
    <source>
        <dbReference type="EMBL" id="BCO10837.1"/>
    </source>
</evidence>
<keyword evidence="7 13" id="KW-0808">Transferase</keyword>
<evidence type="ECO:0000256" key="5">
    <source>
        <dbReference type="ARBA" id="ARBA00022552"/>
    </source>
</evidence>
<keyword evidence="8 13" id="KW-0949">S-adenosyl-L-methionine</keyword>
<feature type="binding site" evidence="13">
    <location>
        <position position="333"/>
    </location>
    <ligand>
        <name>S-adenosyl-L-methionine</name>
        <dbReference type="ChEBI" id="CHEBI:59789"/>
    </ligand>
</feature>
<feature type="binding site" evidence="13">
    <location>
        <position position="287"/>
    </location>
    <ligand>
        <name>S-adenosyl-L-methionine</name>
        <dbReference type="ChEBI" id="CHEBI:59789"/>
    </ligand>
</feature>
<keyword evidence="4" id="KW-0963">Cytoplasm</keyword>
<evidence type="ECO:0000256" key="3">
    <source>
        <dbReference type="ARBA" id="ARBA00012140"/>
    </source>
</evidence>
<dbReference type="InterPro" id="IPR029063">
    <property type="entry name" value="SAM-dependent_MTases_sf"/>
</dbReference>
<dbReference type="Gene3D" id="1.10.940.10">
    <property type="entry name" value="NusB-like"/>
    <property type="match status" value="1"/>
</dbReference>
<dbReference type="KEGG" id="ddu:GF1_32130"/>
<dbReference type="EMBL" id="AP024233">
    <property type="protein sequence ID" value="BCO10837.1"/>
    <property type="molecule type" value="Genomic_DNA"/>
</dbReference>
<dbReference type="InterPro" id="IPR023267">
    <property type="entry name" value="RCMT"/>
</dbReference>
<comment type="caution">
    <text evidence="13">Lacks conserved residue(s) required for the propagation of feature annotation.</text>
</comment>
<dbReference type="InterPro" id="IPR054728">
    <property type="entry name" value="RsmB-like_ferredoxin"/>
</dbReference>
<evidence type="ECO:0000256" key="12">
    <source>
        <dbReference type="ARBA" id="ARBA00047283"/>
    </source>
</evidence>
<evidence type="ECO:0000256" key="6">
    <source>
        <dbReference type="ARBA" id="ARBA00022603"/>
    </source>
</evidence>
<dbReference type="PRINTS" id="PR02008">
    <property type="entry name" value="RCMTFAMILY"/>
</dbReference>
<dbReference type="Pfam" id="PF01189">
    <property type="entry name" value="Methyltr_RsmB-F"/>
    <property type="match status" value="1"/>
</dbReference>
<dbReference type="Pfam" id="PF01029">
    <property type="entry name" value="NusB"/>
    <property type="match status" value="1"/>
</dbReference>
<evidence type="ECO:0000256" key="13">
    <source>
        <dbReference type="PROSITE-ProRule" id="PRU01023"/>
    </source>
</evidence>
<dbReference type="SUPFAM" id="SSF53335">
    <property type="entry name" value="S-adenosyl-L-methionine-dependent methyltransferases"/>
    <property type="match status" value="1"/>
</dbReference>
<name>A0A915U729_9BACT</name>
<dbReference type="GO" id="GO:0006355">
    <property type="term" value="P:regulation of DNA-templated transcription"/>
    <property type="evidence" value="ECO:0007669"/>
    <property type="project" value="InterPro"/>
</dbReference>
<evidence type="ECO:0000256" key="4">
    <source>
        <dbReference type="ARBA" id="ARBA00022490"/>
    </source>
</evidence>
<feature type="domain" description="SAM-dependent MTase RsmB/NOP-type" evidence="14">
    <location>
        <begin position="171"/>
        <end position="449"/>
    </location>
</feature>
<dbReference type="AlphaFoldDB" id="A0A915U729"/>
<dbReference type="PANTHER" id="PTHR22807">
    <property type="entry name" value="NOP2 YEAST -RELATED NOL1/NOP2/FMU SUN DOMAIN-CONTAINING"/>
    <property type="match status" value="1"/>
</dbReference>
<dbReference type="NCBIfam" id="TIGR00563">
    <property type="entry name" value="rsmB"/>
    <property type="match status" value="1"/>
</dbReference>
<dbReference type="InterPro" id="IPR049560">
    <property type="entry name" value="MeTrfase_RsmB-F_NOP2_cat"/>
</dbReference>
<gene>
    <name evidence="15" type="primary">rsmB</name>
    <name evidence="15" type="ORF">GF1_32130</name>
</gene>
<keyword evidence="16" id="KW-1185">Reference proteome</keyword>
<evidence type="ECO:0000256" key="11">
    <source>
        <dbReference type="ARBA" id="ARBA00031088"/>
    </source>
</evidence>
<evidence type="ECO:0000256" key="9">
    <source>
        <dbReference type="ARBA" id="ARBA00022884"/>
    </source>
</evidence>
<sequence length="452" mass="50392">MKNTSSPRSLAIQVLVAWHDSGEVIASHLDRIVFGRDLPARDRQLAVHLVRGVLRQLQYLDRVLASYSKTPPEKMKPLTLMALRVGILQLLFLDRIPASAAVNETVKALRQARQPRWLTGFVNGVLRRIAREHQEGRIPPPGKMDPPVRNHPDWLVTRWEKRFGRPLTEAICTANNLEPSLCLRTNTLKISPDELLHLLHRKDIKATPGRFAPGSIILPGHSGAVTSLPGFDEGLFQIQDEAAQLASLLLGPLRAGQNYLDGCAGLGGKSLHLAALLEHGAALTALEPDSRRFRLLRENLRRLGLLDRVTPAQTTLEDFSARTTERFAGILVDAPCSGTGVIRRQPDIRWNRKATDFPRYREKQLHLLDQAAALLASGGVLVYTTCSLEPEENEEVVADFLEKHPQFQLQSCRELLPEPARKLVDREGFFRPTPADGLDGFFGARMVRGDED</sequence>
<evidence type="ECO:0000259" key="14">
    <source>
        <dbReference type="PROSITE" id="PS51686"/>
    </source>
</evidence>
<organism evidence="15 16">
    <name type="scientific">Desulfolithobacter dissulfuricans</name>
    <dbReference type="NCBI Taxonomy" id="2795293"/>
    <lineage>
        <taxon>Bacteria</taxon>
        <taxon>Pseudomonadati</taxon>
        <taxon>Thermodesulfobacteriota</taxon>
        <taxon>Desulfobulbia</taxon>
        <taxon>Desulfobulbales</taxon>
        <taxon>Desulfobulbaceae</taxon>
        <taxon>Desulfolithobacter</taxon>
    </lineage>
</organism>
<comment type="function">
    <text evidence="1">Specifically methylates the cytosine at position 967 (m5C967) of 16S rRNA.</text>
</comment>
<dbReference type="Gene3D" id="3.30.70.1170">
    <property type="entry name" value="Sun protein, domain 3"/>
    <property type="match status" value="1"/>
</dbReference>
<dbReference type="PROSITE" id="PS51686">
    <property type="entry name" value="SAM_MT_RSMB_NOP"/>
    <property type="match status" value="1"/>
</dbReference>
<evidence type="ECO:0000256" key="2">
    <source>
        <dbReference type="ARBA" id="ARBA00004496"/>
    </source>
</evidence>
<keyword evidence="9 13" id="KW-0694">RNA-binding</keyword>
<dbReference type="Gene3D" id="3.40.50.150">
    <property type="entry name" value="Vaccinia Virus protein VP39"/>
    <property type="match status" value="1"/>
</dbReference>
<evidence type="ECO:0000256" key="10">
    <source>
        <dbReference type="ARBA" id="ARBA00030399"/>
    </source>
</evidence>
<evidence type="ECO:0000256" key="7">
    <source>
        <dbReference type="ARBA" id="ARBA00022679"/>
    </source>
</evidence>
<comment type="similarity">
    <text evidence="13">Belongs to the class I-like SAM-binding methyltransferase superfamily. RsmB/NOP family.</text>
</comment>
<dbReference type="PANTHER" id="PTHR22807:SF61">
    <property type="entry name" value="NOL1_NOP2_SUN FAMILY PROTEIN _ ANTITERMINATION NUSB DOMAIN-CONTAINING PROTEIN"/>
    <property type="match status" value="1"/>
</dbReference>
<evidence type="ECO:0000256" key="1">
    <source>
        <dbReference type="ARBA" id="ARBA00002724"/>
    </source>
</evidence>
<dbReference type="GO" id="GO:0003723">
    <property type="term" value="F:RNA binding"/>
    <property type="evidence" value="ECO:0007669"/>
    <property type="project" value="UniProtKB-UniRule"/>
</dbReference>
<dbReference type="SUPFAM" id="SSF48013">
    <property type="entry name" value="NusB-like"/>
    <property type="match status" value="1"/>
</dbReference>
<dbReference type="InterPro" id="IPR035926">
    <property type="entry name" value="NusB-like_sf"/>
</dbReference>
<dbReference type="GO" id="GO:0008649">
    <property type="term" value="F:rRNA methyltransferase activity"/>
    <property type="evidence" value="ECO:0007669"/>
    <property type="project" value="InterPro"/>
</dbReference>
<evidence type="ECO:0000313" key="16">
    <source>
        <dbReference type="Proteomes" id="UP001063350"/>
    </source>
</evidence>
<dbReference type="EC" id="2.1.1.176" evidence="3"/>
<dbReference type="InterPro" id="IPR004573">
    <property type="entry name" value="rRNA_ssu_MeTfrase_B"/>
</dbReference>
<dbReference type="Proteomes" id="UP001063350">
    <property type="component" value="Chromosome"/>
</dbReference>
<accession>A0A915U729</accession>
<comment type="subcellular location">
    <subcellularLocation>
        <location evidence="2">Cytoplasm</location>
    </subcellularLocation>
</comment>
<protein>
    <recommendedName>
        <fullName evidence="3">16S rRNA (cytosine(967)-C(5))-methyltransferase</fullName>
        <ecNumber evidence="3">2.1.1.176</ecNumber>
    </recommendedName>
    <alternativeName>
        <fullName evidence="10">16S rRNA m5C967 methyltransferase</fullName>
    </alternativeName>
    <alternativeName>
        <fullName evidence="11">rRNA (cytosine-C(5)-)-methyltransferase RsmB</fullName>
    </alternativeName>
</protein>
<dbReference type="InterPro" id="IPR006027">
    <property type="entry name" value="NusB_RsmB_TIM44"/>
</dbReference>
<dbReference type="RefSeq" id="WP_267927549.1">
    <property type="nucleotide sequence ID" value="NZ_AP024233.1"/>
</dbReference>
<reference evidence="15" key="1">
    <citation type="submission" date="2020-12" db="EMBL/GenBank/DDBJ databases">
        <title>Desulfobium dissulfuricans gen. nov., sp. nov., a novel mesophilic, sulfate-reducing bacterium isolated from a deep-sea hydrothermal vent.</title>
        <authorList>
            <person name="Hashimoto Y."/>
            <person name="Tame A."/>
            <person name="Sawayama S."/>
            <person name="Miyazaki J."/>
            <person name="Takai K."/>
            <person name="Nakagawa S."/>
        </authorList>
    </citation>
    <scope>NUCLEOTIDE SEQUENCE</scope>
    <source>
        <strain evidence="15">GF1</strain>
    </source>
</reference>